<dbReference type="EMBL" id="UPTC01000200">
    <property type="protein sequence ID" value="VBB27217.1"/>
    <property type="molecule type" value="Genomic_DNA"/>
</dbReference>
<keyword evidence="2" id="KW-1185">Reference proteome</keyword>
<proteinExistence type="predicted"/>
<reference evidence="1 2" key="1">
    <citation type="submission" date="2018-08" db="EMBL/GenBank/DDBJ databases">
        <authorList>
            <person name="Laetsch R D."/>
            <person name="Stevens L."/>
            <person name="Kumar S."/>
            <person name="Blaxter L. M."/>
        </authorList>
    </citation>
    <scope>NUCLEOTIDE SEQUENCE [LARGE SCALE GENOMIC DNA]</scope>
</reference>
<dbReference type="Proteomes" id="UP000276991">
    <property type="component" value="Unassembled WGS sequence"/>
</dbReference>
<evidence type="ECO:0000313" key="2">
    <source>
        <dbReference type="Proteomes" id="UP000276991"/>
    </source>
</evidence>
<name>A0A498S1S0_ACAVI</name>
<organism evidence="1 2">
    <name type="scientific">Acanthocheilonema viteae</name>
    <name type="common">Filarial nematode worm</name>
    <name type="synonym">Dipetalonema viteae</name>
    <dbReference type="NCBI Taxonomy" id="6277"/>
    <lineage>
        <taxon>Eukaryota</taxon>
        <taxon>Metazoa</taxon>
        <taxon>Ecdysozoa</taxon>
        <taxon>Nematoda</taxon>
        <taxon>Chromadorea</taxon>
        <taxon>Rhabditida</taxon>
        <taxon>Spirurina</taxon>
        <taxon>Spiruromorpha</taxon>
        <taxon>Filarioidea</taxon>
        <taxon>Onchocercidae</taxon>
        <taxon>Acanthocheilonema</taxon>
    </lineage>
</organism>
<evidence type="ECO:0000313" key="1">
    <source>
        <dbReference type="EMBL" id="VBB27217.1"/>
    </source>
</evidence>
<accession>A0A498S1S0</accession>
<dbReference type="OrthoDB" id="5872949at2759"/>
<dbReference type="AlphaFoldDB" id="A0A498S1S0"/>
<protein>
    <submittedName>
        <fullName evidence="1">Uncharacterized protein</fullName>
    </submittedName>
</protein>
<sequence>MPRMISQEQLDEASGYWKQPDLLTGADYFLRLYVAERSGFEIHNMKSGFYLINTKVGPIITGSGYTNMDNYGLCLGRLRTLIKRLQNNKSLLNRYNEII</sequence>
<gene>
    <name evidence="1" type="ORF">NAV_LOCUS2047</name>
</gene>